<proteinExistence type="predicted"/>
<evidence type="ECO:0000313" key="3">
    <source>
        <dbReference type="Proteomes" id="UP000053268"/>
    </source>
</evidence>
<feature type="region of interest" description="Disordered" evidence="1">
    <location>
        <begin position="291"/>
        <end position="333"/>
    </location>
</feature>
<feature type="region of interest" description="Disordered" evidence="1">
    <location>
        <begin position="212"/>
        <end position="237"/>
    </location>
</feature>
<organism evidence="2 3">
    <name type="scientific">Papilio xuthus</name>
    <name type="common">Asian swallowtail butterfly</name>
    <dbReference type="NCBI Taxonomy" id="66420"/>
    <lineage>
        <taxon>Eukaryota</taxon>
        <taxon>Metazoa</taxon>
        <taxon>Ecdysozoa</taxon>
        <taxon>Arthropoda</taxon>
        <taxon>Hexapoda</taxon>
        <taxon>Insecta</taxon>
        <taxon>Pterygota</taxon>
        <taxon>Neoptera</taxon>
        <taxon>Endopterygota</taxon>
        <taxon>Lepidoptera</taxon>
        <taxon>Glossata</taxon>
        <taxon>Ditrysia</taxon>
        <taxon>Papilionoidea</taxon>
        <taxon>Papilionidae</taxon>
        <taxon>Papilioninae</taxon>
        <taxon>Papilio</taxon>
    </lineage>
</organism>
<protein>
    <submittedName>
        <fullName evidence="2">Uncharacterized protein</fullName>
    </submittedName>
</protein>
<gene>
    <name evidence="2" type="ORF">RR46_01841</name>
</gene>
<sequence length="333" mass="35784">MRELTIEQVLEAPPPPPPPARRLCGCAAWEPTVNMSISGEARQDEAHRVTLCFLRIPEYTMLLHLLSVVLASVWCGALCQQVPAPVAPAAPASSTESEETPEGYYAFVESPNATPPRVRPPPYRQSSAECGGRAGGVGGAGGAGGGRAHVTALNLCGDLNRGLVPRNPLGQLPDGQPYPFELIRNETLRFLSRTLPVLRADDALPRVAHVPHPPDTAHYPADSGQYPATGAHYPADSAQYPATGAHYPAELPQLADINGNRLPLLFLCNVGINKHKIILRLEERARRSLEQGAGAGRGRRRRGRARVASSAKRHLHSATSSLVKLQMPPQGKR</sequence>
<keyword evidence="3" id="KW-1185">Reference proteome</keyword>
<dbReference type="EMBL" id="KQ459054">
    <property type="protein sequence ID" value="KPJ03889.1"/>
    <property type="molecule type" value="Genomic_DNA"/>
</dbReference>
<feature type="compositionally biased region" description="Pro residues" evidence="1">
    <location>
        <begin position="113"/>
        <end position="123"/>
    </location>
</feature>
<evidence type="ECO:0000256" key="1">
    <source>
        <dbReference type="SAM" id="MobiDB-lite"/>
    </source>
</evidence>
<feature type="compositionally biased region" description="Basic residues" evidence="1">
    <location>
        <begin position="297"/>
        <end position="316"/>
    </location>
</feature>
<dbReference type="STRING" id="66420.A0A194QEP0"/>
<reference evidence="2 3" key="1">
    <citation type="journal article" date="2015" name="Nat. Commun.">
        <title>Outbred genome sequencing and CRISPR/Cas9 gene editing in butterflies.</title>
        <authorList>
            <person name="Li X."/>
            <person name="Fan D."/>
            <person name="Zhang W."/>
            <person name="Liu G."/>
            <person name="Zhang L."/>
            <person name="Zhao L."/>
            <person name="Fang X."/>
            <person name="Chen L."/>
            <person name="Dong Y."/>
            <person name="Chen Y."/>
            <person name="Ding Y."/>
            <person name="Zhao R."/>
            <person name="Feng M."/>
            <person name="Zhu Y."/>
            <person name="Feng Y."/>
            <person name="Jiang X."/>
            <person name="Zhu D."/>
            <person name="Xiang H."/>
            <person name="Feng X."/>
            <person name="Li S."/>
            <person name="Wang J."/>
            <person name="Zhang G."/>
            <person name="Kronforst M.R."/>
            <person name="Wang W."/>
        </authorList>
    </citation>
    <scope>NUCLEOTIDE SEQUENCE [LARGE SCALE GENOMIC DNA]</scope>
    <source>
        <strain evidence="2">Ya'a_city_454_Px</strain>
        <tissue evidence="2">Whole body</tissue>
    </source>
</reference>
<accession>A0A194QEP0</accession>
<feature type="region of interest" description="Disordered" evidence="1">
    <location>
        <begin position="107"/>
        <end position="129"/>
    </location>
</feature>
<name>A0A194QEP0_PAPXU</name>
<dbReference type="Proteomes" id="UP000053268">
    <property type="component" value="Unassembled WGS sequence"/>
</dbReference>
<evidence type="ECO:0000313" key="2">
    <source>
        <dbReference type="EMBL" id="KPJ03889.1"/>
    </source>
</evidence>
<dbReference type="AlphaFoldDB" id="A0A194QEP0"/>